<dbReference type="Pfam" id="PF12706">
    <property type="entry name" value="Lactamase_B_2"/>
    <property type="match status" value="1"/>
</dbReference>
<dbReference type="Gene3D" id="3.60.15.10">
    <property type="entry name" value="Ribonuclease Z/Hydroxyacylglutathione hydrolase-like"/>
    <property type="match status" value="1"/>
</dbReference>
<evidence type="ECO:0000259" key="1">
    <source>
        <dbReference type="SMART" id="SM00849"/>
    </source>
</evidence>
<reference evidence="3" key="1">
    <citation type="journal article" date="2019" name="Int. J. Syst. Evol. Microbiol.">
        <title>The Global Catalogue of Microorganisms (GCM) 10K type strain sequencing project: providing services to taxonomists for standard genome sequencing and annotation.</title>
        <authorList>
            <consortium name="The Broad Institute Genomics Platform"/>
            <consortium name="The Broad Institute Genome Sequencing Center for Infectious Disease"/>
            <person name="Wu L."/>
            <person name="Ma J."/>
        </authorList>
    </citation>
    <scope>NUCLEOTIDE SEQUENCE [LARGE SCALE GENOMIC DNA]</scope>
    <source>
        <strain evidence="3">JCM 17939</strain>
    </source>
</reference>
<comment type="caution">
    <text evidence="2">The sequence shown here is derived from an EMBL/GenBank/DDBJ whole genome shotgun (WGS) entry which is preliminary data.</text>
</comment>
<dbReference type="SUPFAM" id="SSF56281">
    <property type="entry name" value="Metallo-hydrolase/oxidoreductase"/>
    <property type="match status" value="1"/>
</dbReference>
<dbReference type="PANTHER" id="PTHR46018:SF4">
    <property type="entry name" value="METALLO-HYDROLASE YHFI-RELATED"/>
    <property type="match status" value="1"/>
</dbReference>
<dbReference type="CDD" id="cd07716">
    <property type="entry name" value="RNaseZ_short-form-like_MBL-fold"/>
    <property type="match status" value="1"/>
</dbReference>
<evidence type="ECO:0000313" key="2">
    <source>
        <dbReference type="EMBL" id="GAA4625409.1"/>
    </source>
</evidence>
<proteinExistence type="predicted"/>
<dbReference type="SMART" id="SM00849">
    <property type="entry name" value="Lactamase_B"/>
    <property type="match status" value="1"/>
</dbReference>
<sequence>MKITVLGGCGAWPTAGAACSGFLVEHDGHRLLLDLGYATVPELLRHVTADQVDAVLISHGHPDHCADLNPLLRARALAAEPAPALPVYALPGALDAVLALDRPGMLDHALALREFSAGDRLSVGPFTVDTRLLPHWVPNAGMRVAAGGRILAYTGDTGPSPDVVELARDADLLIADATYPEIVPPEDAAFLTSARQAARQAAGAGAARLMLTHLWPGTPPETAREAARKEFAGPITVAANDIGLSLSTSRP</sequence>
<dbReference type="Proteomes" id="UP001501442">
    <property type="component" value="Unassembled WGS sequence"/>
</dbReference>
<dbReference type="RefSeq" id="WP_345431310.1">
    <property type="nucleotide sequence ID" value="NZ_BAABHK010000003.1"/>
</dbReference>
<dbReference type="InterPro" id="IPR036866">
    <property type="entry name" value="RibonucZ/Hydroxyglut_hydro"/>
</dbReference>
<dbReference type="PANTHER" id="PTHR46018">
    <property type="entry name" value="ZINC PHOSPHODIESTERASE ELAC PROTEIN 1"/>
    <property type="match status" value="1"/>
</dbReference>
<dbReference type="EMBL" id="BAABHK010000003">
    <property type="protein sequence ID" value="GAA4625409.1"/>
    <property type="molecule type" value="Genomic_DNA"/>
</dbReference>
<protein>
    <submittedName>
        <fullName evidence="2">MBL fold metallo-hydrolase</fullName>
    </submittedName>
</protein>
<organism evidence="2 3">
    <name type="scientific">Actinoallomurus vinaceus</name>
    <dbReference type="NCBI Taxonomy" id="1080074"/>
    <lineage>
        <taxon>Bacteria</taxon>
        <taxon>Bacillati</taxon>
        <taxon>Actinomycetota</taxon>
        <taxon>Actinomycetes</taxon>
        <taxon>Streptosporangiales</taxon>
        <taxon>Thermomonosporaceae</taxon>
        <taxon>Actinoallomurus</taxon>
    </lineage>
</organism>
<keyword evidence="3" id="KW-1185">Reference proteome</keyword>
<gene>
    <name evidence="2" type="ORF">GCM10023196_029420</name>
</gene>
<dbReference type="InterPro" id="IPR001279">
    <property type="entry name" value="Metallo-B-lactamas"/>
</dbReference>
<feature type="domain" description="Metallo-beta-lactamase" evidence="1">
    <location>
        <begin position="18"/>
        <end position="213"/>
    </location>
</feature>
<name>A0ABP8UAR2_9ACTN</name>
<dbReference type="PROSITE" id="PS51257">
    <property type="entry name" value="PROKAR_LIPOPROTEIN"/>
    <property type="match status" value="1"/>
</dbReference>
<evidence type="ECO:0000313" key="3">
    <source>
        <dbReference type="Proteomes" id="UP001501442"/>
    </source>
</evidence>
<accession>A0ABP8UAR2</accession>